<dbReference type="Proteomes" id="UP000034491">
    <property type="component" value="Unassembled WGS sequence"/>
</dbReference>
<evidence type="ECO:0000256" key="14">
    <source>
        <dbReference type="ARBA" id="ARBA00049433"/>
    </source>
</evidence>
<dbReference type="Pfam" id="PF00111">
    <property type="entry name" value="Fer2"/>
    <property type="match status" value="1"/>
</dbReference>
<keyword evidence="9" id="KW-0521">NADP</keyword>
<dbReference type="EC" id="1.14.12.17" evidence="4"/>
<dbReference type="PROSITE" id="PS51085">
    <property type="entry name" value="2FE2S_FER_2"/>
    <property type="match status" value="1"/>
</dbReference>
<dbReference type="Gene3D" id="2.30.110.10">
    <property type="entry name" value="Electron Transport, Fmn-binding Protein, Chain A"/>
    <property type="match status" value="1"/>
</dbReference>
<dbReference type="OrthoDB" id="9786134at2"/>
<dbReference type="Gene3D" id="3.40.50.80">
    <property type="entry name" value="Nucleotide-binding domain of ferredoxin-NADP reductase (FNR) module"/>
    <property type="match status" value="1"/>
</dbReference>
<evidence type="ECO:0000256" key="4">
    <source>
        <dbReference type="ARBA" id="ARBA00012229"/>
    </source>
</evidence>
<dbReference type="SUPFAM" id="SSF50475">
    <property type="entry name" value="FMN-binding split barrel"/>
    <property type="match status" value="1"/>
</dbReference>
<dbReference type="STRING" id="1549748.WH95_15130"/>
<protein>
    <recommendedName>
        <fullName evidence="4">nitric oxide dioxygenase</fullName>
        <ecNumber evidence="4">1.14.12.17</ecNumber>
    </recommendedName>
</protein>
<accession>A0A0M2R927</accession>
<dbReference type="InterPro" id="IPR036010">
    <property type="entry name" value="2Fe-2S_ferredoxin-like_sf"/>
</dbReference>
<keyword evidence="18" id="KW-1185">Reference proteome</keyword>
<evidence type="ECO:0000313" key="17">
    <source>
        <dbReference type="EMBL" id="KKJ76088.1"/>
    </source>
</evidence>
<keyword evidence="5" id="KW-0349">Heme</keyword>
<comment type="catalytic activity">
    <reaction evidence="14">
        <text>2 nitric oxide + NADPH + 2 O2 = 2 nitrate + NADP(+) + H(+)</text>
        <dbReference type="Rhea" id="RHEA:19465"/>
        <dbReference type="ChEBI" id="CHEBI:15378"/>
        <dbReference type="ChEBI" id="CHEBI:15379"/>
        <dbReference type="ChEBI" id="CHEBI:16480"/>
        <dbReference type="ChEBI" id="CHEBI:17632"/>
        <dbReference type="ChEBI" id="CHEBI:57783"/>
        <dbReference type="ChEBI" id="CHEBI:58349"/>
        <dbReference type="EC" id="1.14.12.17"/>
    </reaction>
</comment>
<evidence type="ECO:0000256" key="11">
    <source>
        <dbReference type="ARBA" id="ARBA00023004"/>
    </source>
</evidence>
<dbReference type="PANTHER" id="PTHR42815">
    <property type="entry name" value="FAD-BINDING, PUTATIVE (AFU_ORTHOLOGUE AFUA_6G07600)-RELATED"/>
    <property type="match status" value="1"/>
</dbReference>
<dbReference type="InterPro" id="IPR001433">
    <property type="entry name" value="OxRdtase_FAD/NAD-bd"/>
</dbReference>
<dbReference type="InterPro" id="IPR039261">
    <property type="entry name" value="FNR_nucleotide-bd"/>
</dbReference>
<dbReference type="InterPro" id="IPR006058">
    <property type="entry name" value="2Fe2S_fd_BS"/>
</dbReference>
<dbReference type="PANTHER" id="PTHR42815:SF2">
    <property type="entry name" value="FAD-BINDING, PUTATIVE (AFU_ORTHOLOGUE AFUA_6G07600)-RELATED"/>
    <property type="match status" value="1"/>
</dbReference>
<keyword evidence="12" id="KW-0520">NAD</keyword>
<evidence type="ECO:0000256" key="6">
    <source>
        <dbReference type="ARBA" id="ARBA00022630"/>
    </source>
</evidence>
<dbReference type="Pfam" id="PF00970">
    <property type="entry name" value="FAD_binding_6"/>
    <property type="match status" value="1"/>
</dbReference>
<dbReference type="PROSITE" id="PS51384">
    <property type="entry name" value="FAD_FR"/>
    <property type="match status" value="1"/>
</dbReference>
<evidence type="ECO:0000313" key="18">
    <source>
        <dbReference type="Proteomes" id="UP000034491"/>
    </source>
</evidence>
<evidence type="ECO:0000256" key="13">
    <source>
        <dbReference type="ARBA" id="ARBA00048649"/>
    </source>
</evidence>
<reference evidence="17 18" key="1">
    <citation type="submission" date="2015-03" db="EMBL/GenBank/DDBJ databases">
        <title>Genome sequence of Kiloniella sp. P1-1, isolated from the gut microflora of Pacific white shrimp, Penaeus vannamei.</title>
        <authorList>
            <person name="Shao Z."/>
            <person name="Wang L."/>
            <person name="Li X."/>
        </authorList>
    </citation>
    <scope>NUCLEOTIDE SEQUENCE [LARGE SCALE GENOMIC DNA]</scope>
    <source>
        <strain evidence="17 18">P1-1</strain>
    </source>
</reference>
<dbReference type="InterPro" id="IPR012349">
    <property type="entry name" value="Split_barrel_FMN-bd"/>
</dbReference>
<keyword evidence="8" id="KW-0274">FAD</keyword>
<sequence>MDTSFFDPETTPFHKGELAVQQRLGVLENVHHYAPKFVRDFLPDQHREFYGKLPQLVVGSLDQKGRPWASMIVGQPGFISSPDRETLIIDNAPLSGDPLSENLEIGSPLGFLGIEFHSRRRNRLAGKMQGRTAGMGFSVKVDQSFGNCPQFIQARTPVYDEDRGQNKTSQKPSHVLGPHTEKRSKILGRMAKEIIGKADTFFIASAYFPDSSDRRFGVDVSHRGGKPGFLKVVGDETLLFPDFPGNNHFNTIGNIEIYPKAGLLVPDFETGDLLYITGQAEIIWDGPEVQAFANAQRLVQIRVEEVLLVEKSLPLSWTFESYSPFLDQIGTWEEVEEMLSASRDQNSWRRYVVAKIEKESESISSFYLMPEDKKALASYEPGQHLPVRVRMPDDLSKREGKKVRRTYTISNAFNGRYYRLSIKREEAGSVSKYFHDCVKPGDIIEAQGPRGDFYLDRESTRPVVLLSGGVGVTPMMAMAETLLEQEKKFPLGHKIHFIHGTRNGTVHAFKKYTNALSSWFDCFDVTNVYSQPESSDVLGEGFQAKGHIDLNFLRKYLPLDDYDFYLCGPKGFMQTLYEALRTLGVHEERIRYETFGPAMVLKTSTAEESGSLEMADQNDLPQEHVMVRFASTAQAVEWRPEKGSLLQLAEENGLFPDFSCRVGNCGACVTKLKSGAVSYPKGYSAAISGDEVLLCSAVPKKVSMNSDDDGEVVLDL</sequence>
<evidence type="ECO:0000256" key="2">
    <source>
        <dbReference type="ARBA" id="ARBA00001974"/>
    </source>
</evidence>
<dbReference type="PATRIC" id="fig|1549748.8.peg.1782"/>
<keyword evidence="11" id="KW-0408">Iron</keyword>
<dbReference type="GO" id="GO:0051537">
    <property type="term" value="F:2 iron, 2 sulfur cluster binding"/>
    <property type="evidence" value="ECO:0007669"/>
    <property type="project" value="InterPro"/>
</dbReference>
<dbReference type="FunFam" id="3.40.50.80:FF:000010">
    <property type="entry name" value="Flavohemoprotein"/>
    <property type="match status" value="1"/>
</dbReference>
<dbReference type="SUPFAM" id="SSF63380">
    <property type="entry name" value="Riboflavin synthase domain-like"/>
    <property type="match status" value="1"/>
</dbReference>
<dbReference type="InterPro" id="IPR001709">
    <property type="entry name" value="Flavoprot_Pyr_Nucl_cyt_Rdtase"/>
</dbReference>
<evidence type="ECO:0000256" key="9">
    <source>
        <dbReference type="ARBA" id="ARBA00022857"/>
    </source>
</evidence>
<evidence type="ECO:0000256" key="3">
    <source>
        <dbReference type="ARBA" id="ARBA00006401"/>
    </source>
</evidence>
<dbReference type="RefSeq" id="WP_046508761.1">
    <property type="nucleotide sequence ID" value="NZ_LANI01000022.1"/>
</dbReference>
<dbReference type="PRINTS" id="PR00371">
    <property type="entry name" value="FPNCR"/>
</dbReference>
<evidence type="ECO:0000256" key="10">
    <source>
        <dbReference type="ARBA" id="ARBA00023002"/>
    </source>
</evidence>
<dbReference type="InterPro" id="IPR008333">
    <property type="entry name" value="Cbr1-like_FAD-bd_dom"/>
</dbReference>
<keyword evidence="10" id="KW-0560">Oxidoreductase</keyword>
<evidence type="ECO:0000259" key="15">
    <source>
        <dbReference type="PROSITE" id="PS51085"/>
    </source>
</evidence>
<dbReference type="PRINTS" id="PR00410">
    <property type="entry name" value="PHEHYDRXLASE"/>
</dbReference>
<dbReference type="GO" id="GO:0046872">
    <property type="term" value="F:metal ion binding"/>
    <property type="evidence" value="ECO:0007669"/>
    <property type="project" value="UniProtKB-KW"/>
</dbReference>
<evidence type="ECO:0000256" key="1">
    <source>
        <dbReference type="ARBA" id="ARBA00001970"/>
    </source>
</evidence>
<evidence type="ECO:0000256" key="5">
    <source>
        <dbReference type="ARBA" id="ARBA00022617"/>
    </source>
</evidence>
<dbReference type="PROSITE" id="PS00197">
    <property type="entry name" value="2FE2S_FER_1"/>
    <property type="match status" value="1"/>
</dbReference>
<comment type="cofactor">
    <cofactor evidence="1">
        <name>heme b</name>
        <dbReference type="ChEBI" id="CHEBI:60344"/>
    </cofactor>
</comment>
<dbReference type="CDD" id="cd06184">
    <property type="entry name" value="flavohem_like_fad_nad_binding"/>
    <property type="match status" value="1"/>
</dbReference>
<dbReference type="InterPro" id="IPR012675">
    <property type="entry name" value="Beta-grasp_dom_sf"/>
</dbReference>
<gene>
    <name evidence="17" type="ORF">WH95_15130</name>
</gene>
<evidence type="ECO:0000256" key="12">
    <source>
        <dbReference type="ARBA" id="ARBA00023027"/>
    </source>
</evidence>
<dbReference type="AlphaFoldDB" id="A0A0M2R927"/>
<evidence type="ECO:0000256" key="7">
    <source>
        <dbReference type="ARBA" id="ARBA00022723"/>
    </source>
</evidence>
<organism evidence="17 18">
    <name type="scientific">Kiloniella litopenaei</name>
    <dbReference type="NCBI Taxonomy" id="1549748"/>
    <lineage>
        <taxon>Bacteria</taxon>
        <taxon>Pseudomonadati</taxon>
        <taxon>Pseudomonadota</taxon>
        <taxon>Alphaproteobacteria</taxon>
        <taxon>Rhodospirillales</taxon>
        <taxon>Kiloniellaceae</taxon>
        <taxon>Kiloniella</taxon>
    </lineage>
</organism>
<proteinExistence type="inferred from homology"/>
<feature type="domain" description="2Fe-2S ferredoxin-type" evidence="15">
    <location>
        <begin position="623"/>
        <end position="716"/>
    </location>
</feature>
<dbReference type="Pfam" id="PF00175">
    <property type="entry name" value="NAD_binding_1"/>
    <property type="match status" value="1"/>
</dbReference>
<keyword evidence="7" id="KW-0479">Metal-binding</keyword>
<dbReference type="EMBL" id="LANI01000022">
    <property type="protein sequence ID" value="KKJ76088.1"/>
    <property type="molecule type" value="Genomic_DNA"/>
</dbReference>
<comment type="similarity">
    <text evidence="3">In the C-terminal section; belongs to the flavoprotein pyridine nucleotide cytochrome reductase family.</text>
</comment>
<dbReference type="GO" id="GO:0008941">
    <property type="term" value="F:nitric oxide dioxygenase NAD(P)H activity"/>
    <property type="evidence" value="ECO:0007669"/>
    <property type="project" value="UniProtKB-EC"/>
</dbReference>
<dbReference type="Gene3D" id="2.40.30.10">
    <property type="entry name" value="Translation factors"/>
    <property type="match status" value="1"/>
</dbReference>
<dbReference type="CDD" id="cd00207">
    <property type="entry name" value="fer2"/>
    <property type="match status" value="1"/>
</dbReference>
<dbReference type="InterPro" id="IPR017927">
    <property type="entry name" value="FAD-bd_FR_type"/>
</dbReference>
<dbReference type="InterPro" id="IPR017938">
    <property type="entry name" value="Riboflavin_synthase-like_b-brl"/>
</dbReference>
<keyword evidence="6" id="KW-0285">Flavoprotein</keyword>
<dbReference type="InterPro" id="IPR001041">
    <property type="entry name" value="2Fe-2S_ferredoxin-type"/>
</dbReference>
<dbReference type="Gene3D" id="3.10.20.30">
    <property type="match status" value="1"/>
</dbReference>
<comment type="catalytic activity">
    <reaction evidence="13">
        <text>2 nitric oxide + NADH + 2 O2 = 2 nitrate + NAD(+) + H(+)</text>
        <dbReference type="Rhea" id="RHEA:19469"/>
        <dbReference type="ChEBI" id="CHEBI:15378"/>
        <dbReference type="ChEBI" id="CHEBI:15379"/>
        <dbReference type="ChEBI" id="CHEBI:16480"/>
        <dbReference type="ChEBI" id="CHEBI:17632"/>
        <dbReference type="ChEBI" id="CHEBI:57540"/>
        <dbReference type="ChEBI" id="CHEBI:57945"/>
        <dbReference type="EC" id="1.14.12.17"/>
    </reaction>
</comment>
<evidence type="ECO:0000259" key="16">
    <source>
        <dbReference type="PROSITE" id="PS51384"/>
    </source>
</evidence>
<dbReference type="SUPFAM" id="SSF52343">
    <property type="entry name" value="Ferredoxin reductase-like, C-terminal NADP-linked domain"/>
    <property type="match status" value="1"/>
</dbReference>
<name>A0A0M2R927_9PROT</name>
<comment type="cofactor">
    <cofactor evidence="2">
        <name>FAD</name>
        <dbReference type="ChEBI" id="CHEBI:57692"/>
    </cofactor>
</comment>
<comment type="caution">
    <text evidence="17">The sequence shown here is derived from an EMBL/GenBank/DDBJ whole genome shotgun (WGS) entry which is preliminary data.</text>
</comment>
<dbReference type="SUPFAM" id="SSF54292">
    <property type="entry name" value="2Fe-2S ferredoxin-like"/>
    <property type="match status" value="1"/>
</dbReference>
<evidence type="ECO:0000256" key="8">
    <source>
        <dbReference type="ARBA" id="ARBA00022827"/>
    </source>
</evidence>
<feature type="domain" description="FAD-binding FR-type" evidence="16">
    <location>
        <begin position="346"/>
        <end position="456"/>
    </location>
</feature>